<sequence>MTVGQLAGIELQGSGAAFWTGQAGAATAAFDVDGWTVAVAEGSKWLVVYAPVESDIDQIFGVALARANSCLDYLSATGRGDAVIREACDSHLTWASTGSDVKMRVTSIIPGTLGMKMTVHVLDADGNAIPSLPPPPPQLHDALRFLRMARTGEVLYDAYRNLFLALEALLHHLRPQRRREREGDWFKAALRHVQPIASATLLAPDETDPIQWAYTNIYQRMRSNLMHAKRDYHLPGDEAARAKMERSFESLWRYTRELMGSALGASFDGESFAAATWKSAVRTVCEASELVATNNTNELPPRGGVFASPESDVVQLDSGSVFYPEDEDYLGVVDGSCTGQRVHALGPITRAGARNADGDAITSLVFEPALLVGDSVNEFQIRVGWRFTNPVGIRSHFPM</sequence>
<proteinExistence type="predicted"/>
<protein>
    <submittedName>
        <fullName evidence="1">Uncharacterized protein</fullName>
    </submittedName>
</protein>
<dbReference type="EMBL" id="FVGW01000016">
    <property type="protein sequence ID" value="SKM82733.1"/>
    <property type="molecule type" value="Genomic_DNA"/>
</dbReference>
<accession>A0A1U0HEA4</accession>
<dbReference type="AlphaFoldDB" id="A0A1U0HEA4"/>
<gene>
    <name evidence="1" type="ORF">SAMEA2259716_05208</name>
</gene>
<dbReference type="RefSeq" id="WP_005137535.1">
    <property type="nucleotide sequence ID" value="NZ_CP021122.1"/>
</dbReference>
<name>A0A1U0HEA4_9MYCO</name>
<reference evidence="1 2" key="1">
    <citation type="submission" date="2016-11" db="EMBL/GenBank/DDBJ databases">
        <authorList>
            <consortium name="Pathogen Informatics"/>
        </authorList>
    </citation>
    <scope>NUCLEOTIDE SEQUENCE [LARGE SCALE GENOMIC DNA]</scope>
    <source>
        <strain evidence="1 2">911</strain>
    </source>
</reference>
<evidence type="ECO:0000313" key="2">
    <source>
        <dbReference type="Proteomes" id="UP000190074"/>
    </source>
</evidence>
<organism evidence="1 2">
    <name type="scientific">Mycobacteroides abscessus subsp. massiliense</name>
    <dbReference type="NCBI Taxonomy" id="1962118"/>
    <lineage>
        <taxon>Bacteria</taxon>
        <taxon>Bacillati</taxon>
        <taxon>Actinomycetota</taxon>
        <taxon>Actinomycetes</taxon>
        <taxon>Mycobacteriales</taxon>
        <taxon>Mycobacteriaceae</taxon>
        <taxon>Mycobacteroides</taxon>
        <taxon>Mycobacteroides abscessus</taxon>
    </lineage>
</organism>
<dbReference type="Proteomes" id="UP000190074">
    <property type="component" value="Unassembled WGS sequence"/>
</dbReference>
<evidence type="ECO:0000313" key="1">
    <source>
        <dbReference type="EMBL" id="SKM82733.1"/>
    </source>
</evidence>